<sequence>MRNLVLPITRITLSLVLALPWLRTCSLARWRLLLFETKRVAVDRSDNPLEEYQQWDKEYTKQPTVGVQLLLFGTLFGITVVGFGPVALTCLWMIMPSEFPTVFRPRGLKIDMRVWKGVCGLIFWIVLVHAFAGSWVLWTGFLRLVALDQYRVEGSFGIDAIYCLLPVVLGLWRMAWAIRG</sequence>
<proteinExistence type="predicted"/>
<feature type="transmembrane region" description="Helical" evidence="1">
    <location>
        <begin position="69"/>
        <end position="94"/>
    </location>
</feature>
<gene>
    <name evidence="2" type="ORF">NA56DRAFT_705642</name>
</gene>
<dbReference type="OrthoDB" id="3529036at2759"/>
<keyword evidence="1" id="KW-0472">Membrane</keyword>
<keyword evidence="1" id="KW-1133">Transmembrane helix</keyword>
<evidence type="ECO:0000313" key="2">
    <source>
        <dbReference type="EMBL" id="PMD19470.1"/>
    </source>
</evidence>
<reference evidence="2 3" key="1">
    <citation type="submission" date="2016-05" db="EMBL/GenBank/DDBJ databases">
        <title>A degradative enzymes factory behind the ericoid mycorrhizal symbiosis.</title>
        <authorList>
            <consortium name="DOE Joint Genome Institute"/>
            <person name="Martino E."/>
            <person name="Morin E."/>
            <person name="Grelet G."/>
            <person name="Kuo A."/>
            <person name="Kohler A."/>
            <person name="Daghino S."/>
            <person name="Barry K."/>
            <person name="Choi C."/>
            <person name="Cichocki N."/>
            <person name="Clum A."/>
            <person name="Copeland A."/>
            <person name="Hainaut M."/>
            <person name="Haridas S."/>
            <person name="Labutti K."/>
            <person name="Lindquist E."/>
            <person name="Lipzen A."/>
            <person name="Khouja H.-R."/>
            <person name="Murat C."/>
            <person name="Ohm R."/>
            <person name="Olson A."/>
            <person name="Spatafora J."/>
            <person name="Veneault-Fourrey C."/>
            <person name="Henrissat B."/>
            <person name="Grigoriev I."/>
            <person name="Martin F."/>
            <person name="Perotto S."/>
        </authorList>
    </citation>
    <scope>NUCLEOTIDE SEQUENCE [LARGE SCALE GENOMIC DNA]</scope>
    <source>
        <strain evidence="2 3">UAMH 7357</strain>
    </source>
</reference>
<dbReference type="EMBL" id="KZ613489">
    <property type="protein sequence ID" value="PMD19470.1"/>
    <property type="molecule type" value="Genomic_DNA"/>
</dbReference>
<organism evidence="2 3">
    <name type="scientific">Hyaloscypha hepaticicola</name>
    <dbReference type="NCBI Taxonomy" id="2082293"/>
    <lineage>
        <taxon>Eukaryota</taxon>
        <taxon>Fungi</taxon>
        <taxon>Dikarya</taxon>
        <taxon>Ascomycota</taxon>
        <taxon>Pezizomycotina</taxon>
        <taxon>Leotiomycetes</taxon>
        <taxon>Helotiales</taxon>
        <taxon>Hyaloscyphaceae</taxon>
        <taxon>Hyaloscypha</taxon>
    </lineage>
</organism>
<protein>
    <submittedName>
        <fullName evidence="2">Uncharacterized protein</fullName>
    </submittedName>
</protein>
<feature type="transmembrane region" description="Helical" evidence="1">
    <location>
        <begin position="156"/>
        <end position="176"/>
    </location>
</feature>
<dbReference type="AlphaFoldDB" id="A0A2J6PZJ6"/>
<keyword evidence="3" id="KW-1185">Reference proteome</keyword>
<accession>A0A2J6PZJ6</accession>
<evidence type="ECO:0000313" key="3">
    <source>
        <dbReference type="Proteomes" id="UP000235672"/>
    </source>
</evidence>
<keyword evidence="1" id="KW-0812">Transmembrane</keyword>
<evidence type="ECO:0000256" key="1">
    <source>
        <dbReference type="SAM" id="Phobius"/>
    </source>
</evidence>
<feature type="transmembrane region" description="Helical" evidence="1">
    <location>
        <begin position="114"/>
        <end position="136"/>
    </location>
</feature>
<name>A0A2J6PZJ6_9HELO</name>
<dbReference type="Proteomes" id="UP000235672">
    <property type="component" value="Unassembled WGS sequence"/>
</dbReference>